<organism evidence="2 3">
    <name type="scientific">Rhizomicrobium electricum</name>
    <dbReference type="NCBI Taxonomy" id="480070"/>
    <lineage>
        <taxon>Bacteria</taxon>
        <taxon>Pseudomonadati</taxon>
        <taxon>Pseudomonadota</taxon>
        <taxon>Alphaproteobacteria</taxon>
        <taxon>Micropepsales</taxon>
        <taxon>Micropepsaceae</taxon>
        <taxon>Rhizomicrobium</taxon>
    </lineage>
</organism>
<reference evidence="2 3" key="1">
    <citation type="journal article" date="2019" name="Int. J. Syst. Evol. Microbiol.">
        <title>The Global Catalogue of Microorganisms (GCM) 10K type strain sequencing project: providing services to taxonomists for standard genome sequencing and annotation.</title>
        <authorList>
            <consortium name="The Broad Institute Genomics Platform"/>
            <consortium name="The Broad Institute Genome Sequencing Center for Infectious Disease"/>
            <person name="Wu L."/>
            <person name="Ma J."/>
        </authorList>
    </citation>
    <scope>NUCLEOTIDE SEQUENCE [LARGE SCALE GENOMIC DNA]</scope>
    <source>
        <strain evidence="2 3">JCM 15089</strain>
    </source>
</reference>
<protein>
    <submittedName>
        <fullName evidence="2">Uncharacterized protein</fullName>
    </submittedName>
</protein>
<keyword evidence="1" id="KW-0732">Signal</keyword>
<keyword evidence="3" id="KW-1185">Reference proteome</keyword>
<dbReference type="Gene3D" id="2.40.70.10">
    <property type="entry name" value="Acid Proteases"/>
    <property type="match status" value="2"/>
</dbReference>
<evidence type="ECO:0000313" key="2">
    <source>
        <dbReference type="EMBL" id="GAA0566995.1"/>
    </source>
</evidence>
<gene>
    <name evidence="2" type="ORF">GCM10008942_14370</name>
</gene>
<accession>A0ABN1EIC6</accession>
<evidence type="ECO:0000256" key="1">
    <source>
        <dbReference type="SAM" id="SignalP"/>
    </source>
</evidence>
<feature type="chain" id="PRO_5045906371" evidence="1">
    <location>
        <begin position="19"/>
        <end position="296"/>
    </location>
</feature>
<name>A0ABN1EIC6_9PROT</name>
<sequence>MRRELVLAFGLMTGMASAAEDAVVPFTVQQISGSRPIVTVTVNGHDYPAIVHSNAGLFLQINHAQAAAVGVKDLKHKDSYGIEAPGKVSALGRDTGTVERLAVGSVADRDAPVEVFEKPADVTMLGLGWIKAHGIIVDFANGKIVVPGGAETPKRIGALLKEGGYSAHAMRCDPVDGRYLVTVSINGEKAEMVVSTVVDGTIDTAFAARAGVHRGRVVGNYGGPSGATGEEYETAAPVTVAIDGWHSQPQKLTIEDTYAYVKQARPADARGGMLGADFLIAHGAVVDFGTMTLYLR</sequence>
<dbReference type="Proteomes" id="UP001499951">
    <property type="component" value="Unassembled WGS sequence"/>
</dbReference>
<evidence type="ECO:0000313" key="3">
    <source>
        <dbReference type="Proteomes" id="UP001499951"/>
    </source>
</evidence>
<dbReference type="RefSeq" id="WP_166933053.1">
    <property type="nucleotide sequence ID" value="NZ_BAAADD010000003.1"/>
</dbReference>
<dbReference type="EMBL" id="BAAADD010000003">
    <property type="protein sequence ID" value="GAA0566995.1"/>
    <property type="molecule type" value="Genomic_DNA"/>
</dbReference>
<dbReference type="InterPro" id="IPR021109">
    <property type="entry name" value="Peptidase_aspartic_dom_sf"/>
</dbReference>
<proteinExistence type="predicted"/>
<comment type="caution">
    <text evidence="2">The sequence shown here is derived from an EMBL/GenBank/DDBJ whole genome shotgun (WGS) entry which is preliminary data.</text>
</comment>
<feature type="signal peptide" evidence="1">
    <location>
        <begin position="1"/>
        <end position="18"/>
    </location>
</feature>